<reference evidence="1 2" key="1">
    <citation type="submission" date="2021-03" db="EMBL/GenBank/DDBJ databases">
        <title>Genomic Encyclopedia of Type Strains, Phase IV (KMG-IV): sequencing the most valuable type-strain genomes for metagenomic binning, comparative biology and taxonomic classification.</title>
        <authorList>
            <person name="Goeker M."/>
        </authorList>
    </citation>
    <scope>NUCLEOTIDE SEQUENCE [LARGE SCALE GENOMIC DNA]</scope>
    <source>
        <strain evidence="1 2">DSM 21600</strain>
    </source>
</reference>
<dbReference type="Proteomes" id="UP000759443">
    <property type="component" value="Unassembled WGS sequence"/>
</dbReference>
<organism evidence="1 2">
    <name type="scientific">Rhizobium halophytocola</name>
    <dbReference type="NCBI Taxonomy" id="735519"/>
    <lineage>
        <taxon>Bacteria</taxon>
        <taxon>Pseudomonadati</taxon>
        <taxon>Pseudomonadota</taxon>
        <taxon>Alphaproteobacteria</taxon>
        <taxon>Hyphomicrobiales</taxon>
        <taxon>Rhizobiaceae</taxon>
        <taxon>Rhizobium/Agrobacterium group</taxon>
        <taxon>Rhizobium</taxon>
    </lineage>
</organism>
<dbReference type="EMBL" id="JAGGJU010000004">
    <property type="protein sequence ID" value="MBP1850150.1"/>
    <property type="molecule type" value="Genomic_DNA"/>
</dbReference>
<gene>
    <name evidence="1" type="ORF">J2Z17_001584</name>
</gene>
<name>A0ABS4DWU6_9HYPH</name>
<evidence type="ECO:0000313" key="2">
    <source>
        <dbReference type="Proteomes" id="UP000759443"/>
    </source>
</evidence>
<proteinExistence type="predicted"/>
<sequence>MMAARQTAPLLNAQDAILSHHICAAQVLQNGV</sequence>
<keyword evidence="2" id="KW-1185">Reference proteome</keyword>
<accession>A0ABS4DWU6</accession>
<protein>
    <submittedName>
        <fullName evidence="1">Uncharacterized protein</fullName>
    </submittedName>
</protein>
<comment type="caution">
    <text evidence="1">The sequence shown here is derived from an EMBL/GenBank/DDBJ whole genome shotgun (WGS) entry which is preliminary data.</text>
</comment>
<evidence type="ECO:0000313" key="1">
    <source>
        <dbReference type="EMBL" id="MBP1850150.1"/>
    </source>
</evidence>